<organism evidence="1 2">
    <name type="scientific">Pseudomonas fluorescens</name>
    <dbReference type="NCBI Taxonomy" id="294"/>
    <lineage>
        <taxon>Bacteria</taxon>
        <taxon>Pseudomonadati</taxon>
        <taxon>Pseudomonadota</taxon>
        <taxon>Gammaproteobacteria</taxon>
        <taxon>Pseudomonadales</taxon>
        <taxon>Pseudomonadaceae</taxon>
        <taxon>Pseudomonas</taxon>
    </lineage>
</organism>
<gene>
    <name evidence="1" type="ORF">PS847_02150</name>
</gene>
<sequence>MAIAEKAANIRATIDATWGSGQGKLQLDDIFQDDPTKSRPLTGSTLLSDKSLLVTSTFDKGVFFISKLNHLGAVDLAFGVAGRVTGSFLANEQASGGPIAEGADGRLFMAGSTANEQSNEVSAAILCLDSKGNRVSSFGENGQVIIDPPNTQRLTKKGPAFVFALPDGSVIVGVDYHTPDVLRAHLYKFDAQGAPVKAFGTDGRVEINHGMPHASTSLSDGCVLDNGLLLFAGYEKYEPDVNTDGLLVMLNSDSGALHESFGLPERPGVVVVRYNFMGAELNTVRQRAPDRFTASGYTNMGSGVSERYGMLFAFDEKGKPDFDVFGNPNVMPLPPALGSDRRVNWADHVPFADNIVVSGGDEKGNYIACVKTRSGGYNSAFSDAGGVIHREETTDSLSRLHYQQAPGKLIVALNINPENPLGCLYRYNISQ</sequence>
<dbReference type="AlphaFoldDB" id="A0A5E7JL43"/>
<dbReference type="Proteomes" id="UP000326067">
    <property type="component" value="Unassembled WGS sequence"/>
</dbReference>
<dbReference type="RefSeq" id="WP_150636183.1">
    <property type="nucleotide sequence ID" value="NZ_CABVIC010000002.1"/>
</dbReference>
<reference evidence="1 2" key="1">
    <citation type="submission" date="2019-09" db="EMBL/GenBank/DDBJ databases">
        <authorList>
            <person name="Chandra G."/>
            <person name="Truman W A."/>
        </authorList>
    </citation>
    <scope>NUCLEOTIDE SEQUENCE [LARGE SCALE GENOMIC DNA]</scope>
    <source>
        <strain evidence="1">PS847</strain>
    </source>
</reference>
<evidence type="ECO:0008006" key="3">
    <source>
        <dbReference type="Google" id="ProtNLM"/>
    </source>
</evidence>
<name>A0A5E7JL43_PSEFL</name>
<evidence type="ECO:0000313" key="1">
    <source>
        <dbReference type="EMBL" id="VVO87987.1"/>
    </source>
</evidence>
<proteinExistence type="predicted"/>
<dbReference type="EMBL" id="CABVIC010000002">
    <property type="protein sequence ID" value="VVO87987.1"/>
    <property type="molecule type" value="Genomic_DNA"/>
</dbReference>
<accession>A0A5E7JL43</accession>
<protein>
    <recommendedName>
        <fullName evidence="3">Delta-60 repeat domain-containing protein</fullName>
    </recommendedName>
</protein>
<evidence type="ECO:0000313" key="2">
    <source>
        <dbReference type="Proteomes" id="UP000326067"/>
    </source>
</evidence>